<evidence type="ECO:0000313" key="1">
    <source>
        <dbReference type="EMBL" id="QDV71928.1"/>
    </source>
</evidence>
<protein>
    <recommendedName>
        <fullName evidence="3">IS630 family transposase</fullName>
    </recommendedName>
</protein>
<dbReference type="EMBL" id="CP036349">
    <property type="protein sequence ID" value="QDV71928.1"/>
    <property type="molecule type" value="Genomic_DNA"/>
</dbReference>
<evidence type="ECO:0000313" key="2">
    <source>
        <dbReference type="Proteomes" id="UP000316426"/>
    </source>
</evidence>
<gene>
    <name evidence="1" type="ORF">Spa11_00970</name>
</gene>
<evidence type="ECO:0008006" key="3">
    <source>
        <dbReference type="Google" id="ProtNLM"/>
    </source>
</evidence>
<reference evidence="1 2" key="1">
    <citation type="submission" date="2019-02" db="EMBL/GenBank/DDBJ databases">
        <title>Deep-cultivation of Planctomycetes and their phenomic and genomic characterization uncovers novel biology.</title>
        <authorList>
            <person name="Wiegand S."/>
            <person name="Jogler M."/>
            <person name="Boedeker C."/>
            <person name="Pinto D."/>
            <person name="Vollmers J."/>
            <person name="Rivas-Marin E."/>
            <person name="Kohn T."/>
            <person name="Peeters S.H."/>
            <person name="Heuer A."/>
            <person name="Rast P."/>
            <person name="Oberbeckmann S."/>
            <person name="Bunk B."/>
            <person name="Jeske O."/>
            <person name="Meyerdierks A."/>
            <person name="Storesund J.E."/>
            <person name="Kallscheuer N."/>
            <person name="Luecker S."/>
            <person name="Lage O.M."/>
            <person name="Pohl T."/>
            <person name="Merkel B.J."/>
            <person name="Hornburger P."/>
            <person name="Mueller R.-W."/>
            <person name="Bruemmer F."/>
            <person name="Labrenz M."/>
            <person name="Spormann A.M."/>
            <person name="Op den Camp H."/>
            <person name="Overmann J."/>
            <person name="Amann R."/>
            <person name="Jetten M.S.M."/>
            <person name="Mascher T."/>
            <person name="Medema M.H."/>
            <person name="Devos D.P."/>
            <person name="Kaster A.-K."/>
            <person name="Ovreas L."/>
            <person name="Rohde M."/>
            <person name="Galperin M.Y."/>
            <person name="Jogler C."/>
        </authorList>
    </citation>
    <scope>NUCLEOTIDE SEQUENCE [LARGE SCALE GENOMIC DNA]</scope>
    <source>
        <strain evidence="1 2">Spa11</strain>
    </source>
</reference>
<dbReference type="Proteomes" id="UP000316426">
    <property type="component" value="Chromosome"/>
</dbReference>
<organism evidence="1 2">
    <name type="scientific">Botrimarina mediterranea</name>
    <dbReference type="NCBI Taxonomy" id="2528022"/>
    <lineage>
        <taxon>Bacteria</taxon>
        <taxon>Pseudomonadati</taxon>
        <taxon>Planctomycetota</taxon>
        <taxon>Planctomycetia</taxon>
        <taxon>Pirellulales</taxon>
        <taxon>Lacipirellulaceae</taxon>
        <taxon>Botrimarina</taxon>
    </lineage>
</organism>
<proteinExistence type="predicted"/>
<name>A0A518K292_9BACT</name>
<sequence length="39" mass="4510">MRVAVAIELRDEERVKLAKYSRGRSTPVRLMKRVACSHP</sequence>
<dbReference type="KEGG" id="bmei:Spa11_00970"/>
<accession>A0A518K292</accession>
<dbReference type="AlphaFoldDB" id="A0A518K292"/>
<keyword evidence="2" id="KW-1185">Reference proteome</keyword>